<evidence type="ECO:0000256" key="4">
    <source>
        <dbReference type="ARBA" id="ARBA00022989"/>
    </source>
</evidence>
<feature type="transmembrane region" description="Helical" evidence="8">
    <location>
        <begin position="400"/>
        <end position="418"/>
    </location>
</feature>
<evidence type="ECO:0000313" key="11">
    <source>
        <dbReference type="Proteomes" id="UP000291822"/>
    </source>
</evidence>
<comment type="subcellular location">
    <subcellularLocation>
        <location evidence="1">Cell membrane</location>
        <topology evidence="1">Multi-pass membrane protein</topology>
    </subcellularLocation>
</comment>
<evidence type="ECO:0000256" key="5">
    <source>
        <dbReference type="ARBA" id="ARBA00023136"/>
    </source>
</evidence>
<feature type="transmembrane region" description="Helical" evidence="8">
    <location>
        <begin position="102"/>
        <end position="119"/>
    </location>
</feature>
<name>A0A4R0YT69_9GAMM</name>
<dbReference type="Pfam" id="PF13515">
    <property type="entry name" value="FUSC_2"/>
    <property type="match status" value="1"/>
</dbReference>
<evidence type="ECO:0000256" key="2">
    <source>
        <dbReference type="ARBA" id="ARBA00022475"/>
    </source>
</evidence>
<reference evidence="10 11" key="1">
    <citation type="submission" date="2019-02" db="EMBL/GenBank/DDBJ databases">
        <title>Dyella amyloliquefaciens sp. nov., isolated from forest soil.</title>
        <authorList>
            <person name="Gao Z.-H."/>
            <person name="Qiu L.-H."/>
        </authorList>
    </citation>
    <scope>NUCLEOTIDE SEQUENCE [LARGE SCALE GENOMIC DNA]</scope>
    <source>
        <strain evidence="10 11">KACC 12747</strain>
    </source>
</reference>
<evidence type="ECO:0000256" key="3">
    <source>
        <dbReference type="ARBA" id="ARBA00022692"/>
    </source>
</evidence>
<keyword evidence="4 8" id="KW-1133">Transmembrane helix</keyword>
<comment type="similarity">
    <text evidence="6">Belongs to the YccS/YhfK family.</text>
</comment>
<evidence type="ECO:0000313" key="10">
    <source>
        <dbReference type="EMBL" id="TCI10078.1"/>
    </source>
</evidence>
<feature type="transmembrane region" description="Helical" evidence="8">
    <location>
        <begin position="154"/>
        <end position="176"/>
    </location>
</feature>
<dbReference type="Proteomes" id="UP000291822">
    <property type="component" value="Unassembled WGS sequence"/>
</dbReference>
<dbReference type="InterPro" id="IPR049453">
    <property type="entry name" value="Memb_transporter_dom"/>
</dbReference>
<feature type="transmembrane region" description="Helical" evidence="8">
    <location>
        <begin position="124"/>
        <end position="142"/>
    </location>
</feature>
<evidence type="ECO:0000256" key="6">
    <source>
        <dbReference type="ARBA" id="ARBA00043993"/>
    </source>
</evidence>
<dbReference type="GO" id="GO:0005886">
    <property type="term" value="C:plasma membrane"/>
    <property type="evidence" value="ECO:0007669"/>
    <property type="project" value="UniProtKB-SubCell"/>
</dbReference>
<sequence>MTTTTSSPSQHLALLAFLRRELAPRTGRMRAIWRIVAGSTLVVVLGMVFQIPIPAYMAYIVFMASREETVATLMTAIAGAVAATVAVALSLLFYLLDADEPALRVPLLAVSTFIAMFFARTSTLGPIAFLAGFVLMLSQTLIDDLPNTEYLVRFLLWLWVVVALPAFVTVLIDFIWGEDPLLLVRKRIDDLLRQTAAALEGDGAADPAKLREETLDTMALHEHACLWDKRLKARSAVDVEMFEGLATLLSLLCLLPKDAPAAARIPVAHAIDACRHALLEGTLPTLRECVVDERTLAALDSEARPVVLALARTASELLQGAAERPGAVAPPPKARHLFVADAFSNRGHVQFALKTTLAVTLAYLIYTLLDWPGIRTAVTTCFFVALGSMAEIVHKLSLRLTGALTGGAIAGFCIVYVLPHMTDIGDLSLLIAVVSALCAWVATSSELLAYAGMQMIFAFYLGVLQDYAPATDLTVLRDRLVGIVLGNILMSMIFSTLWPVSALQVVRSSASRTLGLLARLVSEATRANRPLRLAVSQELVRSHRLASLALFEWGLVPSQRSEDAMHRLTHGQLDRVTAAAFVVHSQGHDAADETELATERATASRWLAETAARTKEGSPPPAWTEKHASVEGGMGSTRSQREAMECLQTEIAHVAPDR</sequence>
<protein>
    <submittedName>
        <fullName evidence="10">FUSC family protein</fullName>
    </submittedName>
</protein>
<feature type="transmembrane region" description="Helical" evidence="8">
    <location>
        <begin position="351"/>
        <end position="368"/>
    </location>
</feature>
<proteinExistence type="inferred from homology"/>
<accession>A0A4R0YT69</accession>
<feature type="transmembrane region" description="Helical" evidence="8">
    <location>
        <begin position="424"/>
        <end position="442"/>
    </location>
</feature>
<keyword evidence="11" id="KW-1185">Reference proteome</keyword>
<dbReference type="AlphaFoldDB" id="A0A4R0YT69"/>
<feature type="transmembrane region" description="Helical" evidence="8">
    <location>
        <begin position="480"/>
        <end position="503"/>
    </location>
</feature>
<keyword evidence="2" id="KW-1003">Cell membrane</keyword>
<evidence type="ECO:0000259" key="9">
    <source>
        <dbReference type="Pfam" id="PF13515"/>
    </source>
</evidence>
<feature type="domain" description="Integral membrane bound transporter" evidence="9">
    <location>
        <begin position="361"/>
        <end position="489"/>
    </location>
</feature>
<organism evidence="10 11">
    <name type="scientific">Dyella soli</name>
    <dbReference type="NCBI Taxonomy" id="522319"/>
    <lineage>
        <taxon>Bacteria</taxon>
        <taxon>Pseudomonadati</taxon>
        <taxon>Pseudomonadota</taxon>
        <taxon>Gammaproteobacteria</taxon>
        <taxon>Lysobacterales</taxon>
        <taxon>Rhodanobacteraceae</taxon>
        <taxon>Dyella</taxon>
    </lineage>
</organism>
<comment type="caution">
    <text evidence="10">The sequence shown here is derived from an EMBL/GenBank/DDBJ whole genome shotgun (WGS) entry which is preliminary data.</text>
</comment>
<dbReference type="PANTHER" id="PTHR30509:SF9">
    <property type="entry name" value="MULTIDRUG RESISTANCE PROTEIN MDTO"/>
    <property type="match status" value="1"/>
</dbReference>
<evidence type="ECO:0000256" key="1">
    <source>
        <dbReference type="ARBA" id="ARBA00004651"/>
    </source>
</evidence>
<evidence type="ECO:0000256" key="7">
    <source>
        <dbReference type="SAM" id="MobiDB-lite"/>
    </source>
</evidence>
<feature type="region of interest" description="Disordered" evidence="7">
    <location>
        <begin position="611"/>
        <end position="641"/>
    </location>
</feature>
<dbReference type="PANTHER" id="PTHR30509">
    <property type="entry name" value="P-HYDROXYBENZOIC ACID EFFLUX PUMP SUBUNIT-RELATED"/>
    <property type="match status" value="1"/>
</dbReference>
<feature type="transmembrane region" description="Helical" evidence="8">
    <location>
        <begin position="70"/>
        <end position="96"/>
    </location>
</feature>
<evidence type="ECO:0000256" key="8">
    <source>
        <dbReference type="SAM" id="Phobius"/>
    </source>
</evidence>
<dbReference type="RefSeq" id="WP_131407752.1">
    <property type="nucleotide sequence ID" value="NZ_SJTG01000002.1"/>
</dbReference>
<keyword evidence="3 8" id="KW-0812">Transmembrane</keyword>
<feature type="transmembrane region" description="Helical" evidence="8">
    <location>
        <begin position="31"/>
        <end position="49"/>
    </location>
</feature>
<gene>
    <name evidence="10" type="ORF">EZM97_14200</name>
</gene>
<keyword evidence="5 8" id="KW-0472">Membrane</keyword>
<dbReference type="EMBL" id="SJTG01000002">
    <property type="protein sequence ID" value="TCI10078.1"/>
    <property type="molecule type" value="Genomic_DNA"/>
</dbReference>